<evidence type="ECO:0000313" key="1">
    <source>
        <dbReference type="EMBL" id="KAA6349589.1"/>
    </source>
</evidence>
<proteinExistence type="predicted"/>
<dbReference type="EMBL" id="SNRY01000044">
    <property type="protein sequence ID" value="KAA6349589.1"/>
    <property type="molecule type" value="Genomic_DNA"/>
</dbReference>
<comment type="caution">
    <text evidence="1">The sequence shown here is derived from an EMBL/GenBank/DDBJ whole genome shotgun (WGS) entry which is preliminary data.</text>
</comment>
<sequence length="58" mass="6931">MECEYNLRTSAKVIKVIKTCKKRYHDSHRSTATTQTQNKTRQNYLLLTCLYGNTREYQ</sequence>
<reference evidence="1" key="1">
    <citation type="submission" date="2019-03" db="EMBL/GenBank/DDBJ databases">
        <title>Single cell metagenomics reveals metabolic interactions within the superorganism composed of flagellate Streblomastix strix and complex community of Bacteroidetes bacteria on its surface.</title>
        <authorList>
            <person name="Treitli S.C."/>
            <person name="Kolisko M."/>
            <person name="Husnik F."/>
            <person name="Keeling P."/>
            <person name="Hampl V."/>
        </authorList>
    </citation>
    <scope>NUCLEOTIDE SEQUENCE</scope>
    <source>
        <strain evidence="1">STM</strain>
    </source>
</reference>
<accession>A0A5J4STS9</accession>
<protein>
    <submittedName>
        <fullName evidence="1">Uncharacterized protein</fullName>
    </submittedName>
</protein>
<organism evidence="1">
    <name type="scientific">termite gut metagenome</name>
    <dbReference type="NCBI Taxonomy" id="433724"/>
    <lineage>
        <taxon>unclassified sequences</taxon>
        <taxon>metagenomes</taxon>
        <taxon>organismal metagenomes</taxon>
    </lineage>
</organism>
<name>A0A5J4STS9_9ZZZZ</name>
<dbReference type="AlphaFoldDB" id="A0A5J4STS9"/>
<gene>
    <name evidence="1" type="ORF">EZS27_003014</name>
</gene>